<dbReference type="Proteomes" id="UP000316416">
    <property type="component" value="Chromosome"/>
</dbReference>
<evidence type="ECO:0000313" key="1">
    <source>
        <dbReference type="EMBL" id="QPG58482.1"/>
    </source>
</evidence>
<protein>
    <submittedName>
        <fullName evidence="1">Uncharacterized protein</fullName>
    </submittedName>
</protein>
<name>A0ABX6V9I4_9GAMM</name>
<evidence type="ECO:0000313" key="2">
    <source>
        <dbReference type="Proteomes" id="UP000316416"/>
    </source>
</evidence>
<reference evidence="1" key="1">
    <citation type="submission" date="2021-07" db="EMBL/GenBank/DDBJ databases">
        <title>Shewanella sp. YLB-07 whole genome sequence.</title>
        <authorList>
            <person name="Yu L."/>
        </authorList>
    </citation>
    <scope>NUCLEOTIDE SEQUENCE</scope>
    <source>
        <strain evidence="1">YLB-08</strain>
    </source>
</reference>
<gene>
    <name evidence="1" type="ORF">FM038_014315</name>
</gene>
<organism evidence="1 2">
    <name type="scientific">Shewanella eurypsychrophilus</name>
    <dbReference type="NCBI Taxonomy" id="2593656"/>
    <lineage>
        <taxon>Bacteria</taxon>
        <taxon>Pseudomonadati</taxon>
        <taxon>Pseudomonadota</taxon>
        <taxon>Gammaproteobacteria</taxon>
        <taxon>Alteromonadales</taxon>
        <taxon>Shewanellaceae</taxon>
        <taxon>Shewanella</taxon>
    </lineage>
</organism>
<dbReference type="RefSeq" id="WP_142874046.1">
    <property type="nucleotide sequence ID" value="NZ_CP045503.2"/>
</dbReference>
<sequence length="184" mass="21008">MSLFKTKIGYGISLGGFASALYANDLHVDTCLLLMPQSTFCKKIAPWESKSKAACVHENWNSEYNDASICKVPLTIIYDPLSPCDVKHVKRFTCQVTHVPLYGVGHRIPRALKHMGMLSTVVNSFISTGKVPEDYYSLTRDRKYLKYYLKNILKNPTKKSSLRRRFVFLKLYIKLSLTKTFLAT</sequence>
<accession>A0ABX6V9I4</accession>
<dbReference type="EMBL" id="CP045503">
    <property type="protein sequence ID" value="QPG58482.1"/>
    <property type="molecule type" value="Genomic_DNA"/>
</dbReference>
<proteinExistence type="predicted"/>
<keyword evidence="2" id="KW-1185">Reference proteome</keyword>